<dbReference type="PANTHER" id="PTHR43182">
    <property type="entry name" value="COBALT-PRECORRIN-6B C(15)-METHYLTRANSFERASE (DECARBOXYLATING)"/>
    <property type="match status" value="1"/>
</dbReference>
<dbReference type="STRING" id="37659.GCA_000703125_02270"/>
<reference evidence="7 8" key="1">
    <citation type="submission" date="2018-02" db="EMBL/GenBank/DDBJ databases">
        <title>Genomic Encyclopedia of Archaeal and Bacterial Type Strains, Phase II (KMG-II): from individual species to whole genera.</title>
        <authorList>
            <person name="Goeker M."/>
        </authorList>
    </citation>
    <scope>NUCLEOTIDE SEQUENCE [LARGE SCALE GENOMIC DNA]</scope>
    <source>
        <strain evidence="7 8">DSM 15099</strain>
    </source>
</reference>
<dbReference type="SUPFAM" id="SSF53790">
    <property type="entry name" value="Tetrapyrrole methylase"/>
    <property type="match status" value="1"/>
</dbReference>
<dbReference type="Pfam" id="PF00590">
    <property type="entry name" value="TP_methylase"/>
    <property type="match status" value="1"/>
</dbReference>
<gene>
    <name evidence="7" type="ORF">BD821_10959</name>
</gene>
<dbReference type="AlphaFoldDB" id="A0A2S6FXF2"/>
<evidence type="ECO:0000256" key="4">
    <source>
        <dbReference type="ARBA" id="ARBA00022679"/>
    </source>
</evidence>
<dbReference type="Proteomes" id="UP000239863">
    <property type="component" value="Unassembled WGS sequence"/>
</dbReference>
<protein>
    <submittedName>
        <fullName evidence="7">Precorrin-6Y C5,15-methyltransferase (Decarboxylating)</fullName>
    </submittedName>
</protein>
<organism evidence="7 8">
    <name type="scientific">Clostridium algidicarnis DSM 15099</name>
    <dbReference type="NCBI Taxonomy" id="1121295"/>
    <lineage>
        <taxon>Bacteria</taxon>
        <taxon>Bacillati</taxon>
        <taxon>Bacillota</taxon>
        <taxon>Clostridia</taxon>
        <taxon>Eubacteriales</taxon>
        <taxon>Clostridiaceae</taxon>
        <taxon>Clostridium</taxon>
    </lineage>
</organism>
<sequence length="200" mass="22479">MVYVVGIGPGHKDYILPKAIKVLNESDIIIGFSRALDGIDVSKDKKIGIKSLSEVLDVLEKYHGKNISIIASGDPSFYGISDFINRNYKGETNIITGISSIQYFASKINKALDRAYLGSVHGREEDFINKVKENSRSFWLTDRNNTPSSLCKKLNDNNIKAKVYVGEDLSYDNEIITIDYNYNLLDKEFSSLCVIMVESF</sequence>
<dbReference type="InterPro" id="IPR000878">
    <property type="entry name" value="4pyrrol_Mease"/>
</dbReference>
<dbReference type="GO" id="GO:0032259">
    <property type="term" value="P:methylation"/>
    <property type="evidence" value="ECO:0007669"/>
    <property type="project" value="UniProtKB-KW"/>
</dbReference>
<feature type="domain" description="Tetrapyrrole methylase" evidence="6">
    <location>
        <begin position="1"/>
        <end position="177"/>
    </location>
</feature>
<dbReference type="InterPro" id="IPR035996">
    <property type="entry name" value="4pyrrol_Methylase_sf"/>
</dbReference>
<dbReference type="InterPro" id="IPR014777">
    <property type="entry name" value="4pyrrole_Mease_sub1"/>
</dbReference>
<dbReference type="UniPathway" id="UPA00148"/>
<dbReference type="PANTHER" id="PTHR43182:SF1">
    <property type="entry name" value="COBALT-PRECORRIN-7 C(5)-METHYLTRANSFERASE"/>
    <property type="match status" value="1"/>
</dbReference>
<comment type="caution">
    <text evidence="7">The sequence shown here is derived from an EMBL/GenBank/DDBJ whole genome shotgun (WGS) entry which is preliminary data.</text>
</comment>
<comment type="pathway">
    <text evidence="1">Cofactor biosynthesis; adenosylcobalamin biosynthesis.</text>
</comment>
<evidence type="ECO:0000256" key="2">
    <source>
        <dbReference type="ARBA" id="ARBA00022573"/>
    </source>
</evidence>
<evidence type="ECO:0000313" key="7">
    <source>
        <dbReference type="EMBL" id="PPK48194.1"/>
    </source>
</evidence>
<evidence type="ECO:0000313" key="8">
    <source>
        <dbReference type="Proteomes" id="UP000239863"/>
    </source>
</evidence>
<evidence type="ECO:0000256" key="5">
    <source>
        <dbReference type="ARBA" id="ARBA00022691"/>
    </source>
</evidence>
<evidence type="ECO:0000256" key="1">
    <source>
        <dbReference type="ARBA" id="ARBA00004953"/>
    </source>
</evidence>
<keyword evidence="3 7" id="KW-0489">Methyltransferase</keyword>
<dbReference type="InterPro" id="IPR050714">
    <property type="entry name" value="Cobalamin_biosynth_MTase"/>
</dbReference>
<keyword evidence="2" id="KW-0169">Cobalamin biosynthesis</keyword>
<dbReference type="InterPro" id="IPR012818">
    <property type="entry name" value="CbiE"/>
</dbReference>
<dbReference type="EMBL" id="PTIS01000009">
    <property type="protein sequence ID" value="PPK48194.1"/>
    <property type="molecule type" value="Genomic_DNA"/>
</dbReference>
<keyword evidence="5" id="KW-0949">S-adenosyl-L-methionine</keyword>
<proteinExistence type="predicted"/>
<name>A0A2S6FXF2_9CLOT</name>
<dbReference type="Gene3D" id="3.40.1010.10">
    <property type="entry name" value="Cobalt-precorrin-4 Transmethylase, Domain 1"/>
    <property type="match status" value="1"/>
</dbReference>
<dbReference type="GO" id="GO:0009236">
    <property type="term" value="P:cobalamin biosynthetic process"/>
    <property type="evidence" value="ECO:0007669"/>
    <property type="project" value="UniProtKB-UniPathway"/>
</dbReference>
<accession>A0A2S6FXF2</accession>
<dbReference type="RefSeq" id="WP_104409987.1">
    <property type="nucleotide sequence ID" value="NZ_PTIS01000009.1"/>
</dbReference>
<dbReference type="GO" id="GO:0008276">
    <property type="term" value="F:protein methyltransferase activity"/>
    <property type="evidence" value="ECO:0007669"/>
    <property type="project" value="InterPro"/>
</dbReference>
<dbReference type="OrthoDB" id="9780707at2"/>
<evidence type="ECO:0000259" key="6">
    <source>
        <dbReference type="Pfam" id="PF00590"/>
    </source>
</evidence>
<dbReference type="NCBIfam" id="TIGR02467">
    <property type="entry name" value="CbiE"/>
    <property type="match status" value="1"/>
</dbReference>
<dbReference type="CDD" id="cd11644">
    <property type="entry name" value="Precorrin-6Y-MT"/>
    <property type="match status" value="1"/>
</dbReference>
<keyword evidence="4 7" id="KW-0808">Transferase</keyword>
<evidence type="ECO:0000256" key="3">
    <source>
        <dbReference type="ARBA" id="ARBA00022603"/>
    </source>
</evidence>